<dbReference type="InterPro" id="IPR006442">
    <property type="entry name" value="Antitoxin_Phd/YefM"/>
</dbReference>
<dbReference type="InterPro" id="IPR036165">
    <property type="entry name" value="YefM-like_sf"/>
</dbReference>
<reference evidence="3 4" key="1">
    <citation type="journal article" date="2020" name="Front. Microbiol.">
        <title>Single-cell genomics of novel Actinobacteria with the Wood-Ljungdahl pathway discovered in a serpentinizing system.</title>
        <authorList>
            <person name="Merino N."/>
            <person name="Kawai M."/>
            <person name="Boyd E.S."/>
            <person name="Colman D.R."/>
            <person name="McGlynn S.E."/>
            <person name="Nealson K.H."/>
            <person name="Kurokawa K."/>
            <person name="Hongoh Y."/>
        </authorList>
    </citation>
    <scope>NUCLEOTIDE SEQUENCE [LARGE SCALE GENOMIC DNA]</scope>
    <source>
        <strain evidence="3 4">S09_30</strain>
    </source>
</reference>
<dbReference type="Gene3D" id="3.40.1620.10">
    <property type="entry name" value="YefM-like domain"/>
    <property type="match status" value="1"/>
</dbReference>
<comment type="function">
    <text evidence="2">Antitoxin component of a type II toxin-antitoxin (TA) system.</text>
</comment>
<comment type="caution">
    <text evidence="3">The sequence shown here is derived from an EMBL/GenBank/DDBJ whole genome shotgun (WGS) entry which is preliminary data.</text>
</comment>
<sequence length="88" mass="10169">MGSTRVTIAEGKKSFTRLVRQTQEGKEGVVITKRGEPVAAIIPFEEYRRQQKMEAFLELPELRRRLASSGVTARELYEQSRKELEERS</sequence>
<evidence type="ECO:0000313" key="4">
    <source>
        <dbReference type="Proteomes" id="UP000585609"/>
    </source>
</evidence>
<organism evidence="3 4">
    <name type="scientific">Candidatus Hakubella thermalkaliphila</name>
    <dbReference type="NCBI Taxonomy" id="2754717"/>
    <lineage>
        <taxon>Bacteria</taxon>
        <taxon>Bacillati</taxon>
        <taxon>Actinomycetota</taxon>
        <taxon>Actinomycetota incertae sedis</taxon>
        <taxon>Candidatus Hakubellales</taxon>
        <taxon>Candidatus Hakubellaceae</taxon>
        <taxon>Candidatus Hakubella</taxon>
    </lineage>
</organism>
<dbReference type="Proteomes" id="UP000585609">
    <property type="component" value="Unassembled WGS sequence"/>
</dbReference>
<dbReference type="PANTHER" id="PTHR33713:SF6">
    <property type="entry name" value="ANTITOXIN YEFM"/>
    <property type="match status" value="1"/>
</dbReference>
<dbReference type="SUPFAM" id="SSF143120">
    <property type="entry name" value="YefM-like"/>
    <property type="match status" value="1"/>
</dbReference>
<protein>
    <recommendedName>
        <fullName evidence="2">Antitoxin</fullName>
    </recommendedName>
</protein>
<name>A0A6V8NQQ9_9ACTN</name>
<dbReference type="Pfam" id="PF02604">
    <property type="entry name" value="PhdYeFM_antitox"/>
    <property type="match status" value="1"/>
</dbReference>
<evidence type="ECO:0000256" key="1">
    <source>
        <dbReference type="ARBA" id="ARBA00009981"/>
    </source>
</evidence>
<dbReference type="NCBIfam" id="TIGR01552">
    <property type="entry name" value="phd_fam"/>
    <property type="match status" value="1"/>
</dbReference>
<proteinExistence type="inferred from homology"/>
<gene>
    <name evidence="3" type="ORF">HKBW3S09_00120</name>
</gene>
<evidence type="ECO:0000313" key="3">
    <source>
        <dbReference type="EMBL" id="GFP22652.1"/>
    </source>
</evidence>
<comment type="similarity">
    <text evidence="1 2">Belongs to the phD/YefM antitoxin family.</text>
</comment>
<evidence type="ECO:0000256" key="2">
    <source>
        <dbReference type="RuleBase" id="RU362080"/>
    </source>
</evidence>
<dbReference type="AlphaFoldDB" id="A0A6V8NQQ9"/>
<dbReference type="InterPro" id="IPR051405">
    <property type="entry name" value="phD/YefM_antitoxin"/>
</dbReference>
<dbReference type="EMBL" id="BLRW01000007">
    <property type="protein sequence ID" value="GFP22652.1"/>
    <property type="molecule type" value="Genomic_DNA"/>
</dbReference>
<dbReference type="PANTHER" id="PTHR33713">
    <property type="entry name" value="ANTITOXIN YAFN-RELATED"/>
    <property type="match status" value="1"/>
</dbReference>
<accession>A0A6V8NQQ9</accession>